<dbReference type="InterPro" id="IPR046897">
    <property type="entry name" value="ABC-3C_MC6"/>
</dbReference>
<keyword evidence="2" id="KW-1185">Reference proteome</keyword>
<reference evidence="2" key="1">
    <citation type="submission" date="2020-07" db="EMBL/GenBank/DDBJ databases">
        <title>novel species isolated from the respiratory tract of Marmot.</title>
        <authorList>
            <person name="Zhang G."/>
        </authorList>
    </citation>
    <scope>NUCLEOTIDE SEQUENCE [LARGE SCALE GENOMIC DNA]</scope>
    <source>
        <strain evidence="2">686</strain>
    </source>
</reference>
<evidence type="ECO:0000313" key="1">
    <source>
        <dbReference type="EMBL" id="QMS99873.1"/>
    </source>
</evidence>
<dbReference type="KEGG" id="gji:H1R19_12855"/>
<dbReference type="EMBL" id="CP059491">
    <property type="protein sequence ID" value="QMS99873.1"/>
    <property type="molecule type" value="Genomic_DNA"/>
</dbReference>
<proteinExistence type="predicted"/>
<accession>A0A7D7LVS7</accession>
<dbReference type="Proteomes" id="UP000515663">
    <property type="component" value="Chromosome"/>
</dbReference>
<protein>
    <submittedName>
        <fullName evidence="1">Uncharacterized protein</fullName>
    </submittedName>
</protein>
<name>A0A7D7LVS7_9ACTN</name>
<dbReference type="RefSeq" id="WP_219849224.1">
    <property type="nucleotide sequence ID" value="NZ_CP059491.1"/>
</dbReference>
<evidence type="ECO:0000313" key="2">
    <source>
        <dbReference type="Proteomes" id="UP000515663"/>
    </source>
</evidence>
<gene>
    <name evidence="1" type="ORF">H1R19_12855</name>
</gene>
<dbReference type="Pfam" id="PF20293">
    <property type="entry name" value="MC6"/>
    <property type="match status" value="1"/>
</dbReference>
<sequence>MILPTKYIPASDSVLGRAGAILPLRESNPTVSELWHSYRTIRTDESFDSFVEALTLLFMLGVVSIDTGVLQWRV</sequence>
<dbReference type="AlphaFoldDB" id="A0A7D7LVS7"/>
<organism evidence="1 2">
    <name type="scientific">Gordonia jinghuaiqii</name>
    <dbReference type="NCBI Taxonomy" id="2758710"/>
    <lineage>
        <taxon>Bacteria</taxon>
        <taxon>Bacillati</taxon>
        <taxon>Actinomycetota</taxon>
        <taxon>Actinomycetes</taxon>
        <taxon>Mycobacteriales</taxon>
        <taxon>Gordoniaceae</taxon>
        <taxon>Gordonia</taxon>
    </lineage>
</organism>